<protein>
    <submittedName>
        <fullName evidence="2">Uncharacterized protein</fullName>
    </submittedName>
</protein>
<feature type="region of interest" description="Disordered" evidence="1">
    <location>
        <begin position="45"/>
        <end position="106"/>
    </location>
</feature>
<evidence type="ECO:0000313" key="3">
    <source>
        <dbReference type="Proteomes" id="UP001153269"/>
    </source>
</evidence>
<feature type="region of interest" description="Disordered" evidence="1">
    <location>
        <begin position="136"/>
        <end position="159"/>
    </location>
</feature>
<proteinExistence type="predicted"/>
<dbReference type="AlphaFoldDB" id="A0A9N7YDK3"/>
<comment type="caution">
    <text evidence="2">The sequence shown here is derived from an EMBL/GenBank/DDBJ whole genome shotgun (WGS) entry which is preliminary data.</text>
</comment>
<evidence type="ECO:0000313" key="2">
    <source>
        <dbReference type="EMBL" id="CAB1421803.1"/>
    </source>
</evidence>
<sequence>MNPPTVWNQFNQQDRIWNTRLAQLSITALLPWDLDRSRFRTIRAEKEQRRSRGGAEEEERRSRGGAEETLHRQMHRSKRAVITIKLTVHPSRRSLPPNALETSPNRRRDDPLSIIIIITSCTEIPGMQSFLQISESGQTHTTEHEESRHFRRSHALDVT</sequence>
<gene>
    <name evidence="2" type="ORF">PLEPLA_LOCUS9691</name>
</gene>
<organism evidence="2 3">
    <name type="scientific">Pleuronectes platessa</name>
    <name type="common">European plaice</name>
    <dbReference type="NCBI Taxonomy" id="8262"/>
    <lineage>
        <taxon>Eukaryota</taxon>
        <taxon>Metazoa</taxon>
        <taxon>Chordata</taxon>
        <taxon>Craniata</taxon>
        <taxon>Vertebrata</taxon>
        <taxon>Euteleostomi</taxon>
        <taxon>Actinopterygii</taxon>
        <taxon>Neopterygii</taxon>
        <taxon>Teleostei</taxon>
        <taxon>Neoteleostei</taxon>
        <taxon>Acanthomorphata</taxon>
        <taxon>Carangaria</taxon>
        <taxon>Pleuronectiformes</taxon>
        <taxon>Pleuronectoidei</taxon>
        <taxon>Pleuronectidae</taxon>
        <taxon>Pleuronectes</taxon>
    </lineage>
</organism>
<accession>A0A9N7YDK3</accession>
<reference evidence="2" key="1">
    <citation type="submission" date="2020-03" db="EMBL/GenBank/DDBJ databases">
        <authorList>
            <person name="Weist P."/>
        </authorList>
    </citation>
    <scope>NUCLEOTIDE SEQUENCE</scope>
</reference>
<dbReference type="EMBL" id="CADEAL010000546">
    <property type="protein sequence ID" value="CAB1421803.1"/>
    <property type="molecule type" value="Genomic_DNA"/>
</dbReference>
<dbReference type="Proteomes" id="UP001153269">
    <property type="component" value="Unassembled WGS sequence"/>
</dbReference>
<evidence type="ECO:0000256" key="1">
    <source>
        <dbReference type="SAM" id="MobiDB-lite"/>
    </source>
</evidence>
<keyword evidence="3" id="KW-1185">Reference proteome</keyword>
<feature type="compositionally biased region" description="Basic and acidic residues" evidence="1">
    <location>
        <begin position="45"/>
        <end position="71"/>
    </location>
</feature>
<name>A0A9N7YDK3_PLEPL</name>